<proteinExistence type="predicted"/>
<sequence length="182" mass="20199">MLDTTLHPNSLTLLSAWQRMHTDSTDGIDGPQTRDHPDLISRLFVIQDAGESDWAFRTAGAQIETSLGRQLADYNFLGFWTGPDRDMLGLVLKSAVLERQPAIVRACAENLTGERIDVELILAPLAQPAQMDGGPRVLGLYQTLGGDHRLKGRPVWRHRVTAIFPPDVREPEPRVKLVASND</sequence>
<comment type="caution">
    <text evidence="1">The sequence shown here is derived from an EMBL/GenBank/DDBJ whole genome shotgun (WGS) entry which is preliminary data.</text>
</comment>
<dbReference type="Pfam" id="PF07310">
    <property type="entry name" value="PAS_5"/>
    <property type="match status" value="1"/>
</dbReference>
<gene>
    <name evidence="1" type="ORF">D1223_16615</name>
</gene>
<keyword evidence="2" id="KW-1185">Reference proteome</keyword>
<accession>A0A399R7F2</accession>
<protein>
    <submittedName>
        <fullName evidence="1">PAS domain-containing protein</fullName>
    </submittedName>
</protein>
<dbReference type="AlphaFoldDB" id="A0A399R7F2"/>
<organism evidence="1 2">
    <name type="scientific">Henriciella mobilis</name>
    <dbReference type="NCBI Taxonomy" id="2305467"/>
    <lineage>
        <taxon>Bacteria</taxon>
        <taxon>Pseudomonadati</taxon>
        <taxon>Pseudomonadota</taxon>
        <taxon>Alphaproteobacteria</taxon>
        <taxon>Hyphomonadales</taxon>
        <taxon>Hyphomonadaceae</taxon>
        <taxon>Henriciella</taxon>
    </lineage>
</organism>
<evidence type="ECO:0000313" key="1">
    <source>
        <dbReference type="EMBL" id="RIJ26584.1"/>
    </source>
</evidence>
<evidence type="ECO:0000313" key="2">
    <source>
        <dbReference type="Proteomes" id="UP000266385"/>
    </source>
</evidence>
<dbReference type="InterPro" id="IPR009922">
    <property type="entry name" value="DUF1457"/>
</dbReference>
<dbReference type="RefSeq" id="WP_119377477.1">
    <property type="nucleotide sequence ID" value="NZ_QWFX01000016.1"/>
</dbReference>
<name>A0A399R7F2_9PROT</name>
<reference evidence="1 2" key="1">
    <citation type="submission" date="2018-08" db="EMBL/GenBank/DDBJ databases">
        <title>Henriciella mobilis sp. nov., isolated from seawater.</title>
        <authorList>
            <person name="Cheng H."/>
            <person name="Wu Y.-H."/>
            <person name="Xu X.-W."/>
            <person name="Guo L.-L."/>
        </authorList>
    </citation>
    <scope>NUCLEOTIDE SEQUENCE [LARGE SCALE GENOMIC DNA]</scope>
    <source>
        <strain evidence="1 2">JN25</strain>
    </source>
</reference>
<dbReference type="EMBL" id="QWFX01000016">
    <property type="protein sequence ID" value="RIJ26584.1"/>
    <property type="molecule type" value="Genomic_DNA"/>
</dbReference>
<dbReference type="Proteomes" id="UP000266385">
    <property type="component" value="Unassembled WGS sequence"/>
</dbReference>
<dbReference type="OrthoDB" id="8478628at2"/>